<dbReference type="InterPro" id="IPR046373">
    <property type="entry name" value="Acyl-CoA_Oxase/DH_mid-dom_sf"/>
</dbReference>
<evidence type="ECO:0000256" key="3">
    <source>
        <dbReference type="ARBA" id="ARBA00022827"/>
    </source>
</evidence>
<keyword evidence="7" id="KW-1185">Reference proteome</keyword>
<dbReference type="InterPro" id="IPR006091">
    <property type="entry name" value="Acyl-CoA_Oxase/DH_mid-dom"/>
</dbReference>
<evidence type="ECO:0000256" key="2">
    <source>
        <dbReference type="ARBA" id="ARBA00022630"/>
    </source>
</evidence>
<proteinExistence type="predicted"/>
<evidence type="ECO:0000259" key="4">
    <source>
        <dbReference type="Pfam" id="PF02770"/>
    </source>
</evidence>
<dbReference type="Pfam" id="PF02770">
    <property type="entry name" value="Acyl-CoA_dh_M"/>
    <property type="match status" value="1"/>
</dbReference>
<dbReference type="EMBL" id="CASHTH010004421">
    <property type="protein sequence ID" value="CAI8057121.1"/>
    <property type="molecule type" value="Genomic_DNA"/>
</dbReference>
<dbReference type="GO" id="GO:0003995">
    <property type="term" value="F:acyl-CoA dehydrogenase activity"/>
    <property type="evidence" value="ECO:0007669"/>
    <property type="project" value="UniProtKB-ARBA"/>
</dbReference>
<feature type="domain" description="Acyl-CoA oxidase/dehydrogenase middle" evidence="4">
    <location>
        <begin position="136"/>
        <end position="229"/>
    </location>
</feature>
<dbReference type="InterPro" id="IPR013786">
    <property type="entry name" value="AcylCoA_DH/ox_N"/>
</dbReference>
<name>A0AA35U0R7_GEOBA</name>
<protein>
    <submittedName>
        <fullName evidence="6">Dibenzothiophene desulfurization enzyme C</fullName>
    </submittedName>
</protein>
<dbReference type="Proteomes" id="UP001174909">
    <property type="component" value="Unassembled WGS sequence"/>
</dbReference>
<reference evidence="6" key="1">
    <citation type="submission" date="2023-03" db="EMBL/GenBank/DDBJ databases">
        <authorList>
            <person name="Steffen K."/>
            <person name="Cardenas P."/>
        </authorList>
    </citation>
    <scope>NUCLEOTIDE SEQUENCE</scope>
</reference>
<organism evidence="6 7">
    <name type="scientific">Geodia barretti</name>
    <name type="common">Barrett's horny sponge</name>
    <dbReference type="NCBI Taxonomy" id="519541"/>
    <lineage>
        <taxon>Eukaryota</taxon>
        <taxon>Metazoa</taxon>
        <taxon>Porifera</taxon>
        <taxon>Demospongiae</taxon>
        <taxon>Heteroscleromorpha</taxon>
        <taxon>Tetractinellida</taxon>
        <taxon>Astrophorina</taxon>
        <taxon>Geodiidae</taxon>
        <taxon>Geodia</taxon>
    </lineage>
</organism>
<evidence type="ECO:0000259" key="5">
    <source>
        <dbReference type="Pfam" id="PF02771"/>
    </source>
</evidence>
<evidence type="ECO:0000313" key="6">
    <source>
        <dbReference type="EMBL" id="CAI8057121.1"/>
    </source>
</evidence>
<dbReference type="InterPro" id="IPR009100">
    <property type="entry name" value="AcylCoA_DH/oxidase_NM_dom_sf"/>
</dbReference>
<dbReference type="GO" id="GO:0050660">
    <property type="term" value="F:flavin adenine dinucleotide binding"/>
    <property type="evidence" value="ECO:0007669"/>
    <property type="project" value="InterPro"/>
</dbReference>
<gene>
    <name evidence="6" type="ORF">GBAR_LOCUS31118</name>
</gene>
<dbReference type="InterPro" id="IPR037069">
    <property type="entry name" value="AcylCoA_DH/ox_N_sf"/>
</dbReference>
<dbReference type="PANTHER" id="PTHR43884:SF12">
    <property type="entry name" value="ISOVALERYL-COA DEHYDROGENASE, MITOCHONDRIAL-RELATED"/>
    <property type="match status" value="1"/>
</dbReference>
<comment type="caution">
    <text evidence="6">The sequence shown here is derived from an EMBL/GenBank/DDBJ whole genome shotgun (WGS) entry which is preliminary data.</text>
</comment>
<dbReference type="SUPFAM" id="SSF56645">
    <property type="entry name" value="Acyl-CoA dehydrogenase NM domain-like"/>
    <property type="match status" value="1"/>
</dbReference>
<dbReference type="Gene3D" id="1.10.540.10">
    <property type="entry name" value="Acyl-CoA dehydrogenase/oxidase, N-terminal domain"/>
    <property type="match status" value="1"/>
</dbReference>
<keyword evidence="2" id="KW-0285">Flavoprotein</keyword>
<dbReference type="PANTHER" id="PTHR43884">
    <property type="entry name" value="ACYL-COA DEHYDROGENASE"/>
    <property type="match status" value="1"/>
</dbReference>
<feature type="domain" description="Acyl-CoA dehydrogenase/oxidase N-terminal" evidence="5">
    <location>
        <begin position="17"/>
        <end position="124"/>
    </location>
</feature>
<evidence type="ECO:0000256" key="1">
    <source>
        <dbReference type="ARBA" id="ARBA00001974"/>
    </source>
</evidence>
<dbReference type="Gene3D" id="2.40.110.10">
    <property type="entry name" value="Butyryl-CoA Dehydrogenase, subunit A, domain 2"/>
    <property type="match status" value="1"/>
</dbReference>
<dbReference type="Pfam" id="PF02771">
    <property type="entry name" value="Acyl-CoA_dh_N"/>
    <property type="match status" value="1"/>
</dbReference>
<dbReference type="AlphaFoldDB" id="A0AA35U0R7"/>
<keyword evidence="3" id="KW-0274">FAD</keyword>
<comment type="cofactor">
    <cofactor evidence="1">
        <name>FAD</name>
        <dbReference type="ChEBI" id="CHEBI:57692"/>
    </cofactor>
</comment>
<evidence type="ECO:0000313" key="7">
    <source>
        <dbReference type="Proteomes" id="UP001174909"/>
    </source>
</evidence>
<sequence>MALSIEPIPLAAVRLMTNEELALARIADELARDQFAPRAARYDAAAEFPAENYIDLRDTGLLTLRVPKEFGGHGLDPLGFAMCILAVARGCASTGLTLTMHTNVLGSFVGGLGTTEQQWRYFGEAVTNGRLFASITSEPGASARERFVLSTTFTPRERGGYRVEGTKHFCSLADAADYFFVSGIVTGSGGGAENLISAMIPSDSSGVTVTGQWDAVGMRATASHTVEYDTSVSVDDVFGPPGRLLSADWEVFHWVTPPYISVLPRQRTHT</sequence>
<accession>A0AA35U0R7</accession>